<comment type="similarity">
    <text evidence="1 4">Belongs to the pseudouridine synthase TruD family.</text>
</comment>
<feature type="binding site" evidence="4">
    <location>
        <position position="127"/>
    </location>
    <ligand>
        <name>substrate</name>
    </ligand>
</feature>
<evidence type="ECO:0000313" key="7">
    <source>
        <dbReference type="Proteomes" id="UP000092247"/>
    </source>
</evidence>
<dbReference type="HAMAP" id="MF_01082">
    <property type="entry name" value="TruD"/>
    <property type="match status" value="1"/>
</dbReference>
<dbReference type="EC" id="5.4.99.27" evidence="4"/>
<name>A0A1B8H9N4_9GAMM</name>
<dbReference type="Gene3D" id="3.30.2350.20">
    <property type="entry name" value="TruD, catalytic domain"/>
    <property type="match status" value="1"/>
</dbReference>
<dbReference type="InterPro" id="IPR050170">
    <property type="entry name" value="TruD_pseudoU_synthase"/>
</dbReference>
<dbReference type="PROSITE" id="PS01268">
    <property type="entry name" value="UPF0024"/>
    <property type="match status" value="1"/>
</dbReference>
<organism evidence="6 7">
    <name type="scientific">Morganella psychrotolerans</name>
    <dbReference type="NCBI Taxonomy" id="368603"/>
    <lineage>
        <taxon>Bacteria</taxon>
        <taxon>Pseudomonadati</taxon>
        <taxon>Pseudomonadota</taxon>
        <taxon>Gammaproteobacteria</taxon>
        <taxon>Enterobacterales</taxon>
        <taxon>Morganellaceae</taxon>
        <taxon>Morganella</taxon>
    </lineage>
</organism>
<evidence type="ECO:0000256" key="4">
    <source>
        <dbReference type="HAMAP-Rule" id="MF_01082"/>
    </source>
</evidence>
<comment type="caution">
    <text evidence="6">The sequence shown here is derived from an EMBL/GenBank/DDBJ whole genome shotgun (WGS) entry which is preliminary data.</text>
</comment>
<dbReference type="InterPro" id="IPR020103">
    <property type="entry name" value="PsdUridine_synth_cat_dom_sf"/>
</dbReference>
<dbReference type="InterPro" id="IPR020119">
    <property type="entry name" value="PsdUridine_synth_TruD_CS"/>
</dbReference>
<keyword evidence="3 4" id="KW-0413">Isomerase</keyword>
<comment type="function">
    <text evidence="4">Responsible for synthesis of pseudouridine from uracil-13 in transfer RNAs.</text>
</comment>
<comment type="catalytic activity">
    <reaction evidence="4">
        <text>uridine(13) in tRNA = pseudouridine(13) in tRNA</text>
        <dbReference type="Rhea" id="RHEA:42540"/>
        <dbReference type="Rhea" id="RHEA-COMP:10105"/>
        <dbReference type="Rhea" id="RHEA-COMP:10106"/>
        <dbReference type="ChEBI" id="CHEBI:65314"/>
        <dbReference type="ChEBI" id="CHEBI:65315"/>
        <dbReference type="EC" id="5.4.99.27"/>
    </reaction>
</comment>
<dbReference type="SUPFAM" id="SSF55120">
    <property type="entry name" value="Pseudouridine synthase"/>
    <property type="match status" value="1"/>
</dbReference>
<dbReference type="PROSITE" id="PS50984">
    <property type="entry name" value="TRUD"/>
    <property type="match status" value="1"/>
</dbReference>
<dbReference type="GO" id="GO:0160150">
    <property type="term" value="F:tRNA pseudouridine(13) synthase activity"/>
    <property type="evidence" value="ECO:0007669"/>
    <property type="project" value="UniProtKB-EC"/>
</dbReference>
<dbReference type="Proteomes" id="UP000092247">
    <property type="component" value="Unassembled WGS sequence"/>
</dbReference>
<dbReference type="Pfam" id="PF01142">
    <property type="entry name" value="TruD"/>
    <property type="match status" value="2"/>
</dbReference>
<keyword evidence="2 4" id="KW-0819">tRNA processing</keyword>
<dbReference type="NCBIfam" id="NF002155">
    <property type="entry name" value="PRK00984.1-4"/>
    <property type="match status" value="1"/>
</dbReference>
<dbReference type="FunFam" id="3.30.2350.20:FF:000001">
    <property type="entry name" value="tRNA pseudouridine synthase D"/>
    <property type="match status" value="1"/>
</dbReference>
<evidence type="ECO:0000313" key="6">
    <source>
        <dbReference type="EMBL" id="OBU05793.1"/>
    </source>
</evidence>
<evidence type="ECO:0000256" key="1">
    <source>
        <dbReference type="ARBA" id="ARBA00007953"/>
    </source>
</evidence>
<dbReference type="PANTHER" id="PTHR47811">
    <property type="entry name" value="TRNA PSEUDOURIDINE SYNTHASE D"/>
    <property type="match status" value="1"/>
</dbReference>
<feature type="binding site" evidence="4">
    <location>
        <position position="25"/>
    </location>
    <ligand>
        <name>substrate</name>
    </ligand>
</feature>
<dbReference type="InterPro" id="IPR042214">
    <property type="entry name" value="TruD_catalytic"/>
</dbReference>
<feature type="domain" description="TRUD" evidence="5">
    <location>
        <begin position="153"/>
        <end position="301"/>
    </location>
</feature>
<dbReference type="CDD" id="cd02575">
    <property type="entry name" value="PseudoU_synth_EcTruD"/>
    <property type="match status" value="1"/>
</dbReference>
<dbReference type="EMBL" id="LZEX01000023">
    <property type="protein sequence ID" value="OBU05793.1"/>
    <property type="molecule type" value="Genomic_DNA"/>
</dbReference>
<evidence type="ECO:0000256" key="2">
    <source>
        <dbReference type="ARBA" id="ARBA00022694"/>
    </source>
</evidence>
<reference evidence="6 7" key="1">
    <citation type="submission" date="2016-06" db="EMBL/GenBank/DDBJ databases">
        <authorList>
            <person name="Kjaerup R.B."/>
            <person name="Dalgaard T.S."/>
            <person name="Juul-Madsen H.R."/>
        </authorList>
    </citation>
    <scope>NUCLEOTIDE SEQUENCE [LARGE SCALE GENOMIC DNA]</scope>
    <source>
        <strain evidence="6 7">GCSL-Mp3</strain>
    </source>
</reference>
<feature type="binding site" evidence="4">
    <location>
        <position position="327"/>
    </location>
    <ligand>
        <name>substrate</name>
    </ligand>
</feature>
<dbReference type="PANTHER" id="PTHR47811:SF1">
    <property type="entry name" value="TRNA PSEUDOURIDINE SYNTHASE D"/>
    <property type="match status" value="1"/>
</dbReference>
<dbReference type="GO" id="GO:0003723">
    <property type="term" value="F:RNA binding"/>
    <property type="evidence" value="ECO:0007669"/>
    <property type="project" value="InterPro"/>
</dbReference>
<accession>A0A1B8H9N4</accession>
<evidence type="ECO:0000256" key="3">
    <source>
        <dbReference type="ARBA" id="ARBA00023235"/>
    </source>
</evidence>
<dbReference type="InterPro" id="IPR001656">
    <property type="entry name" value="PsdUridine_synth_TruD"/>
</dbReference>
<dbReference type="InterPro" id="IPR011760">
    <property type="entry name" value="PsdUridine_synth_TruD_insert"/>
</dbReference>
<dbReference type="AlphaFoldDB" id="A0A1B8H9N4"/>
<gene>
    <name evidence="4" type="primary">truD</name>
    <name evidence="6" type="ORF">AYY17_05460</name>
</gene>
<dbReference type="NCBIfam" id="TIGR00094">
    <property type="entry name" value="tRNA_TruD_broad"/>
    <property type="match status" value="1"/>
</dbReference>
<evidence type="ECO:0000259" key="5">
    <source>
        <dbReference type="PROSITE" id="PS50984"/>
    </source>
</evidence>
<sequence>MSLNVSWFHGKPVATGILKAQPEDFFVQEDLGFEPDGEGEHVMVRVRKTGCNTRFVAEQLAKFSKIAARSVSYAGLKDRHAVTEQWFCLQMPGKETPDFSKLELEGCEVLDVTRQKRKLRIGTLKGNHFTLVLRQISDRAAVEQRLQSITEQGVPNYFGEQRFGRGGQNLYFARRWANAEINVTDRSKRSFYLSAARSAMFNAVADARITQHLQETVLSGDAVQLAGRGSWFVAQTDELADVQQRLDNRELRITAPLPGKGDLGTQDAALVFETEQLADWQALWRLAEKEGVENTRRAIMLYPEHFVSEWIDDETVRLSFFLPAGCFATSVIREVIELAADQAAEFSE</sequence>
<protein>
    <recommendedName>
        <fullName evidence="4">tRNA pseudouridine synthase D</fullName>
        <ecNumber evidence="4">5.4.99.27</ecNumber>
    </recommendedName>
    <alternativeName>
        <fullName evidence="4">tRNA pseudouridine(13) synthase</fullName>
    </alternativeName>
    <alternativeName>
        <fullName evidence="4">tRNA pseudouridylate synthase D</fullName>
    </alternativeName>
    <alternativeName>
        <fullName evidence="4">tRNA-uridine isomerase D</fullName>
    </alternativeName>
</protein>
<dbReference type="InterPro" id="IPR043165">
    <property type="entry name" value="TruD_insert_sf"/>
</dbReference>
<dbReference type="Gene3D" id="3.30.2340.10">
    <property type="entry name" value="TruD, insertion domain"/>
    <property type="match status" value="1"/>
</dbReference>
<dbReference type="STRING" id="368603.AYY16_12920"/>
<dbReference type="GO" id="GO:0031119">
    <property type="term" value="P:tRNA pseudouridine synthesis"/>
    <property type="evidence" value="ECO:0007669"/>
    <property type="project" value="UniProtKB-UniRule"/>
</dbReference>
<dbReference type="GO" id="GO:0005829">
    <property type="term" value="C:cytosol"/>
    <property type="evidence" value="ECO:0007669"/>
    <property type="project" value="TreeGrafter"/>
</dbReference>
<dbReference type="RefSeq" id="WP_067423990.1">
    <property type="nucleotide sequence ID" value="NZ_LZEX01000023.1"/>
</dbReference>
<proteinExistence type="inferred from homology"/>
<feature type="active site" description="Nucleophile" evidence="4">
    <location>
        <position position="78"/>
    </location>
</feature>